<feature type="domain" description="G5" evidence="3">
    <location>
        <begin position="229"/>
        <end position="309"/>
    </location>
</feature>
<dbReference type="InterPro" id="IPR011098">
    <property type="entry name" value="G5_dom"/>
</dbReference>
<dbReference type="InterPro" id="IPR051933">
    <property type="entry name" value="Resuscitation_pf_RpfB"/>
</dbReference>
<accession>A0ABS4RII5</accession>
<dbReference type="CDD" id="cd22786">
    <property type="entry name" value="DPBB_YuiC-like"/>
    <property type="match status" value="1"/>
</dbReference>
<keyword evidence="5" id="KW-1185">Reference proteome</keyword>
<evidence type="ECO:0000313" key="5">
    <source>
        <dbReference type="Proteomes" id="UP001519293"/>
    </source>
</evidence>
<dbReference type="Gene3D" id="2.40.40.10">
    <property type="entry name" value="RlpA-like domain"/>
    <property type="match status" value="1"/>
</dbReference>
<organism evidence="4 5">
    <name type="scientific">Cytobacillus eiseniae</name>
    <dbReference type="NCBI Taxonomy" id="762947"/>
    <lineage>
        <taxon>Bacteria</taxon>
        <taxon>Bacillati</taxon>
        <taxon>Bacillota</taxon>
        <taxon>Bacilli</taxon>
        <taxon>Bacillales</taxon>
        <taxon>Bacillaceae</taxon>
        <taxon>Cytobacillus</taxon>
    </lineage>
</organism>
<reference evidence="4 5" key="1">
    <citation type="submission" date="2021-03" db="EMBL/GenBank/DDBJ databases">
        <title>Genomic Encyclopedia of Type Strains, Phase IV (KMG-IV): sequencing the most valuable type-strain genomes for metagenomic binning, comparative biology and taxonomic classification.</title>
        <authorList>
            <person name="Goeker M."/>
        </authorList>
    </citation>
    <scope>NUCLEOTIDE SEQUENCE [LARGE SCALE GENOMIC DNA]</scope>
    <source>
        <strain evidence="4 5">DSM 26675</strain>
    </source>
</reference>
<evidence type="ECO:0000256" key="1">
    <source>
        <dbReference type="ARBA" id="ARBA00022729"/>
    </source>
</evidence>
<sequence>MTVFKIVYIITPREKEAFFIVIPNMKNLLSKSLSKKKLAIITVSFIVFAASFGFLIFETTKKTVALTLDGEVKNIKTHAATVNELFAELDISLHSEDYVFPSEDTKVKNNLEVVWKPAQQVHIVKDNEKKTIWTVSETVNELLNEQKISLSDHDKVHPNLEESIKNDLEIEINTAFSLTLSDGGNEKQVWSTSTTVADFLEDQGITLGELDRVEPRAEEKVKENDMINVIRVEKVTDVVEEPIQFAVVTKKDDQLNKGTEKVVTKGKDGLLNKEYEVTLENGKEVSRKLISEKQVKEKTDKVVAVGTKVVKQVVSRSNESGGKEVYVSSTAYTASCNGCSGKTATGINLKANPNVKVIAVDPRVIPLGTKVYVEGYGYAVAADTGSAIKGNKIDVFFATKAEAYRWGRKTVKIRILN</sequence>
<dbReference type="InterPro" id="IPR036908">
    <property type="entry name" value="RlpA-like_sf"/>
</dbReference>
<gene>
    <name evidence="4" type="ORF">J2Z40_003149</name>
</gene>
<protein>
    <submittedName>
        <fullName evidence="4">Uncharacterized protein YabE (DUF348 family)</fullName>
    </submittedName>
</protein>
<dbReference type="SUPFAM" id="SSF50685">
    <property type="entry name" value="Barwin-like endoglucanases"/>
    <property type="match status" value="1"/>
</dbReference>
<dbReference type="PANTHER" id="PTHR39160:SF4">
    <property type="entry name" value="RESUSCITATION-PROMOTING FACTOR RPFB"/>
    <property type="match status" value="1"/>
</dbReference>
<proteinExistence type="predicted"/>
<dbReference type="Proteomes" id="UP001519293">
    <property type="component" value="Unassembled WGS sequence"/>
</dbReference>
<dbReference type="PANTHER" id="PTHR39160">
    <property type="entry name" value="CELL WALL-BINDING PROTEIN YOCH"/>
    <property type="match status" value="1"/>
</dbReference>
<evidence type="ECO:0000313" key="4">
    <source>
        <dbReference type="EMBL" id="MBP2242573.1"/>
    </source>
</evidence>
<dbReference type="Pfam" id="PF03990">
    <property type="entry name" value="DUF348"/>
    <property type="match status" value="3"/>
</dbReference>
<evidence type="ECO:0000256" key="2">
    <source>
        <dbReference type="SAM" id="Phobius"/>
    </source>
</evidence>
<keyword evidence="2" id="KW-0472">Membrane</keyword>
<dbReference type="PROSITE" id="PS51109">
    <property type="entry name" value="G5"/>
    <property type="match status" value="1"/>
</dbReference>
<name>A0ABS4RII5_9BACI</name>
<comment type="caution">
    <text evidence="4">The sequence shown here is derived from an EMBL/GenBank/DDBJ whole genome shotgun (WGS) entry which is preliminary data.</text>
</comment>
<dbReference type="Pfam" id="PF06725">
    <property type="entry name" value="3D"/>
    <property type="match status" value="1"/>
</dbReference>
<dbReference type="SMART" id="SM01208">
    <property type="entry name" value="G5"/>
    <property type="match status" value="1"/>
</dbReference>
<dbReference type="InterPro" id="IPR007137">
    <property type="entry name" value="DUF348"/>
</dbReference>
<dbReference type="InterPro" id="IPR010611">
    <property type="entry name" value="3D_dom"/>
</dbReference>
<dbReference type="Pfam" id="PF07501">
    <property type="entry name" value="G5"/>
    <property type="match status" value="1"/>
</dbReference>
<keyword evidence="2" id="KW-0812">Transmembrane</keyword>
<keyword evidence="2" id="KW-1133">Transmembrane helix</keyword>
<keyword evidence="1" id="KW-0732">Signal</keyword>
<feature type="transmembrane region" description="Helical" evidence="2">
    <location>
        <begin position="38"/>
        <end position="57"/>
    </location>
</feature>
<dbReference type="EMBL" id="JAGIKZ010000023">
    <property type="protein sequence ID" value="MBP2242573.1"/>
    <property type="molecule type" value="Genomic_DNA"/>
</dbReference>
<dbReference type="Gene3D" id="2.20.230.10">
    <property type="entry name" value="Resuscitation-promoting factor rpfb"/>
    <property type="match status" value="1"/>
</dbReference>
<evidence type="ECO:0000259" key="3">
    <source>
        <dbReference type="PROSITE" id="PS51109"/>
    </source>
</evidence>